<proteinExistence type="predicted"/>
<protein>
    <submittedName>
        <fullName evidence="3">Uncharacterized protein</fullName>
    </submittedName>
</protein>
<evidence type="ECO:0000313" key="5">
    <source>
        <dbReference type="Proteomes" id="UP001187531"/>
    </source>
</evidence>
<dbReference type="EMBL" id="JAVRJZ010000281">
    <property type="protein sequence ID" value="KAK2702527.1"/>
    <property type="molecule type" value="Genomic_DNA"/>
</dbReference>
<evidence type="ECO:0000313" key="3">
    <source>
        <dbReference type="EMBL" id="KAK2702526.1"/>
    </source>
</evidence>
<organism evidence="3 5">
    <name type="scientific">Artemia franciscana</name>
    <name type="common">Brine shrimp</name>
    <name type="synonym">Artemia sanfranciscana</name>
    <dbReference type="NCBI Taxonomy" id="6661"/>
    <lineage>
        <taxon>Eukaryota</taxon>
        <taxon>Metazoa</taxon>
        <taxon>Ecdysozoa</taxon>
        <taxon>Arthropoda</taxon>
        <taxon>Crustacea</taxon>
        <taxon>Branchiopoda</taxon>
        <taxon>Anostraca</taxon>
        <taxon>Artemiidae</taxon>
        <taxon>Artemia</taxon>
    </lineage>
</organism>
<name>A0AA88HBM0_ARTSF</name>
<dbReference type="EMBL" id="JAVRJZ010000281">
    <property type="protein sequence ID" value="KAK2702524.1"/>
    <property type="molecule type" value="Genomic_DNA"/>
</dbReference>
<comment type="caution">
    <text evidence="3">The sequence shown here is derived from an EMBL/GenBank/DDBJ whole genome shotgun (WGS) entry which is preliminary data.</text>
</comment>
<accession>A0AA88HBM0</accession>
<keyword evidence="5" id="KW-1185">Reference proteome</keyword>
<dbReference type="EMBL" id="JAVRJZ010000281">
    <property type="protein sequence ID" value="KAK2702525.1"/>
    <property type="molecule type" value="Genomic_DNA"/>
</dbReference>
<reference evidence="3" key="1">
    <citation type="submission" date="2023-07" db="EMBL/GenBank/DDBJ databases">
        <title>Chromosome-level genome assembly of Artemia franciscana.</title>
        <authorList>
            <person name="Jo E."/>
        </authorList>
    </citation>
    <scope>NUCLEOTIDE SEQUENCE</scope>
    <source>
        <tissue evidence="3">Whole body</tissue>
    </source>
</reference>
<evidence type="ECO:0000313" key="2">
    <source>
        <dbReference type="EMBL" id="KAK2702525.1"/>
    </source>
</evidence>
<evidence type="ECO:0000313" key="1">
    <source>
        <dbReference type="EMBL" id="KAK2702524.1"/>
    </source>
</evidence>
<gene>
    <name evidence="1" type="ORF">QYM36_018863</name>
    <name evidence="2" type="ORF">QYM36_018864</name>
    <name evidence="3" type="ORF">QYM36_018865</name>
    <name evidence="4" type="ORF">QYM36_018866</name>
</gene>
<evidence type="ECO:0000313" key="4">
    <source>
        <dbReference type="EMBL" id="KAK2702527.1"/>
    </source>
</evidence>
<dbReference type="EMBL" id="JAVRJZ010000281">
    <property type="protein sequence ID" value="KAK2702526.1"/>
    <property type="molecule type" value="Genomic_DNA"/>
</dbReference>
<dbReference type="Proteomes" id="UP001187531">
    <property type="component" value="Unassembled WGS sequence"/>
</dbReference>
<sequence length="81" mass="9244">MIFTRNGRNGTTPVNSKLLDIFQYITRIWTSCPSPIQALKSEILDSNADECEVVFDEMKNYKNLMKVKANSSAYPDESHLD</sequence>
<dbReference type="AlphaFoldDB" id="A0AA88HBM0"/>